<dbReference type="AlphaFoldDB" id="A0A1D2JH10"/>
<accession>A0A1D2JH10</accession>
<name>A0A1D2JH10_PARBR</name>
<proteinExistence type="predicted"/>
<feature type="compositionally biased region" description="Basic and acidic residues" evidence="1">
    <location>
        <begin position="42"/>
        <end position="56"/>
    </location>
</feature>
<dbReference type="EMBL" id="LZYO01000099">
    <property type="protein sequence ID" value="ODH34857.1"/>
    <property type="molecule type" value="Genomic_DNA"/>
</dbReference>
<keyword evidence="2" id="KW-0472">Membrane</keyword>
<protein>
    <submittedName>
        <fullName evidence="3">Uncharacterized protein</fullName>
    </submittedName>
</protein>
<feature type="region of interest" description="Disordered" evidence="1">
    <location>
        <begin position="415"/>
        <end position="460"/>
    </location>
</feature>
<feature type="compositionally biased region" description="Basic and acidic residues" evidence="1">
    <location>
        <begin position="1"/>
        <end position="12"/>
    </location>
</feature>
<dbReference type="VEuPathDB" id="FungiDB:PADG_01973"/>
<feature type="compositionally biased region" description="Basic residues" evidence="1">
    <location>
        <begin position="68"/>
        <end position="77"/>
    </location>
</feature>
<feature type="transmembrane region" description="Helical" evidence="2">
    <location>
        <begin position="183"/>
        <end position="206"/>
    </location>
</feature>
<evidence type="ECO:0000313" key="3">
    <source>
        <dbReference type="EMBL" id="ODH34857.1"/>
    </source>
</evidence>
<organism evidence="3 4">
    <name type="scientific">Paracoccidioides brasiliensis</name>
    <dbReference type="NCBI Taxonomy" id="121759"/>
    <lineage>
        <taxon>Eukaryota</taxon>
        <taxon>Fungi</taxon>
        <taxon>Dikarya</taxon>
        <taxon>Ascomycota</taxon>
        <taxon>Pezizomycotina</taxon>
        <taxon>Eurotiomycetes</taxon>
        <taxon>Eurotiomycetidae</taxon>
        <taxon>Onygenales</taxon>
        <taxon>Ajellomycetaceae</taxon>
        <taxon>Paracoccidioides</taxon>
    </lineage>
</organism>
<evidence type="ECO:0000256" key="2">
    <source>
        <dbReference type="SAM" id="Phobius"/>
    </source>
</evidence>
<sequence length="460" mass="50241">MSPTLERIRSLTEDAASQGNMLRRNAYSQLKSLSRIRHSASQKRETAGIRPRHEYKSYFAYLDSRSLNRSKHPHPRKRSEDYQEDTESKSDSEGRDGDATSDGESVSESVDEEEEEEGGEDEEPELTGPSASLPAGGPDSPRVLGTGTSPTESVDSGTGASSTGISANLSSSNAGLPKNPAHLAVLITGIIVAVVFFLFVVACMMVRSKKRQKPGGLYSRYQDLRRKAGVGPQPNAVSGSDKTIQLEKGNMMPTVPSYWDPVSSFSKPFIQLEWRNTQKSCSSVLRRVVTGAKSSIPHIKARPKSLVLRGPDFNSAFPKAVAGYDEIQPLAKVHTTDSNKSSTLLAQGQENGEVQITLPCISKFSWTTTPSTNTIPSTYLSQTPRNPFIIDENDAATTYTDDTEPPRFRSTTSWVQQQQIKNQQHAQSNPYRPKPPPNDTEYSGLENPRPPSGALIGVAI</sequence>
<keyword evidence="2" id="KW-1133">Transmembrane helix</keyword>
<feature type="compositionally biased region" description="Acidic residues" evidence="1">
    <location>
        <begin position="109"/>
        <end position="125"/>
    </location>
</feature>
<evidence type="ECO:0000313" key="4">
    <source>
        <dbReference type="Proteomes" id="UP000242814"/>
    </source>
</evidence>
<keyword evidence="2" id="KW-0812">Transmembrane</keyword>
<feature type="compositionally biased region" description="Basic and acidic residues" evidence="1">
    <location>
        <begin position="78"/>
        <end position="98"/>
    </location>
</feature>
<dbReference type="Proteomes" id="UP000242814">
    <property type="component" value="Unassembled WGS sequence"/>
</dbReference>
<feature type="compositionally biased region" description="Polar residues" evidence="1">
    <location>
        <begin position="15"/>
        <end position="32"/>
    </location>
</feature>
<comment type="caution">
    <text evidence="3">The sequence shown here is derived from an EMBL/GenBank/DDBJ whole genome shotgun (WGS) entry which is preliminary data.</text>
</comment>
<feature type="region of interest" description="Disordered" evidence="1">
    <location>
        <begin position="1"/>
        <end position="162"/>
    </location>
</feature>
<gene>
    <name evidence="3" type="ORF">ACO22_03014</name>
</gene>
<feature type="compositionally biased region" description="Polar residues" evidence="1">
    <location>
        <begin position="146"/>
        <end position="155"/>
    </location>
</feature>
<feature type="compositionally biased region" description="Low complexity" evidence="1">
    <location>
        <begin position="416"/>
        <end position="427"/>
    </location>
</feature>
<evidence type="ECO:0000256" key="1">
    <source>
        <dbReference type="SAM" id="MobiDB-lite"/>
    </source>
</evidence>
<reference evidence="3 4" key="1">
    <citation type="submission" date="2016-06" db="EMBL/GenBank/DDBJ databases">
        <authorList>
            <person name="Kjaerup R.B."/>
            <person name="Dalgaard T.S."/>
            <person name="Juul-Madsen H.R."/>
        </authorList>
    </citation>
    <scope>NUCLEOTIDE SEQUENCE [LARGE SCALE GENOMIC DNA]</scope>
    <source>
        <strain evidence="3 4">Pb300</strain>
    </source>
</reference>
<dbReference type="VEuPathDB" id="FungiDB:PABG_03404"/>